<accession>A0A0E9T911</accession>
<dbReference type="EMBL" id="GBXM01059237">
    <property type="protein sequence ID" value="JAH49340.1"/>
    <property type="molecule type" value="Transcribed_RNA"/>
</dbReference>
<name>A0A0E9T911_ANGAN</name>
<organism evidence="1">
    <name type="scientific">Anguilla anguilla</name>
    <name type="common">European freshwater eel</name>
    <name type="synonym">Muraena anguilla</name>
    <dbReference type="NCBI Taxonomy" id="7936"/>
    <lineage>
        <taxon>Eukaryota</taxon>
        <taxon>Metazoa</taxon>
        <taxon>Chordata</taxon>
        <taxon>Craniata</taxon>
        <taxon>Vertebrata</taxon>
        <taxon>Euteleostomi</taxon>
        <taxon>Actinopterygii</taxon>
        <taxon>Neopterygii</taxon>
        <taxon>Teleostei</taxon>
        <taxon>Anguilliformes</taxon>
        <taxon>Anguillidae</taxon>
        <taxon>Anguilla</taxon>
    </lineage>
</organism>
<reference evidence="1" key="1">
    <citation type="submission" date="2014-11" db="EMBL/GenBank/DDBJ databases">
        <authorList>
            <person name="Amaro Gonzalez C."/>
        </authorList>
    </citation>
    <scope>NUCLEOTIDE SEQUENCE</scope>
</reference>
<dbReference type="AlphaFoldDB" id="A0A0E9T911"/>
<proteinExistence type="predicted"/>
<protein>
    <submittedName>
        <fullName evidence="1">Uncharacterized protein</fullName>
    </submittedName>
</protein>
<evidence type="ECO:0000313" key="1">
    <source>
        <dbReference type="EMBL" id="JAH49340.1"/>
    </source>
</evidence>
<reference evidence="1" key="2">
    <citation type="journal article" date="2015" name="Fish Shellfish Immunol.">
        <title>Early steps in the European eel (Anguilla anguilla)-Vibrio vulnificus interaction in the gills: Role of the RtxA13 toxin.</title>
        <authorList>
            <person name="Callol A."/>
            <person name="Pajuelo D."/>
            <person name="Ebbesson L."/>
            <person name="Teles M."/>
            <person name="MacKenzie S."/>
            <person name="Amaro C."/>
        </authorList>
    </citation>
    <scope>NUCLEOTIDE SEQUENCE</scope>
</reference>
<sequence>MRLYLHPITTPGQEALCTV</sequence>